<accession>A0A1I7WLF4</accession>
<dbReference type="AlphaFoldDB" id="A0A1I7WLF4"/>
<evidence type="ECO:0000313" key="2">
    <source>
        <dbReference type="WBParaSite" id="Hba_05970"/>
    </source>
</evidence>
<reference evidence="2" key="1">
    <citation type="submission" date="2016-11" db="UniProtKB">
        <authorList>
            <consortium name="WormBaseParasite"/>
        </authorList>
    </citation>
    <scope>IDENTIFICATION</scope>
</reference>
<dbReference type="Proteomes" id="UP000095283">
    <property type="component" value="Unplaced"/>
</dbReference>
<dbReference type="WBParaSite" id="Hba_05970">
    <property type="protein sequence ID" value="Hba_05970"/>
    <property type="gene ID" value="Hba_05970"/>
</dbReference>
<protein>
    <submittedName>
        <fullName evidence="2">IS5/IS1182 family transposase</fullName>
    </submittedName>
</protein>
<name>A0A1I7WLF4_HETBA</name>
<proteinExistence type="predicted"/>
<keyword evidence="1" id="KW-1185">Reference proteome</keyword>
<sequence length="38" mass="4721">MGRPSMNRSHFRRPFKLERLPDYLRETVDWIIGKYLLK</sequence>
<organism evidence="1 2">
    <name type="scientific">Heterorhabditis bacteriophora</name>
    <name type="common">Entomopathogenic nematode worm</name>
    <dbReference type="NCBI Taxonomy" id="37862"/>
    <lineage>
        <taxon>Eukaryota</taxon>
        <taxon>Metazoa</taxon>
        <taxon>Ecdysozoa</taxon>
        <taxon>Nematoda</taxon>
        <taxon>Chromadorea</taxon>
        <taxon>Rhabditida</taxon>
        <taxon>Rhabditina</taxon>
        <taxon>Rhabditomorpha</taxon>
        <taxon>Strongyloidea</taxon>
        <taxon>Heterorhabditidae</taxon>
        <taxon>Heterorhabditis</taxon>
    </lineage>
</organism>
<evidence type="ECO:0000313" key="1">
    <source>
        <dbReference type="Proteomes" id="UP000095283"/>
    </source>
</evidence>